<protein>
    <submittedName>
        <fullName evidence="1">Uncharacterized protein</fullName>
    </submittedName>
</protein>
<sequence>MGRAQGAVGDISKYQQALQNPDLRLQYALVQEMLKLQDPALQRLAKEHALFSTNPVMREAAIKAILDSGATLRIQVAGEQEKYVYVSKWASGLGGTFVQNRGEVLVVVPPAVNDACWGDKDRCIFRQVGSTLQYNPHIVNLSYLPRFVLTLGNDGVLRGTASNPTGETLQAQIDLKE</sequence>
<dbReference type="EMBL" id="JABXWT010000020">
    <property type="protein sequence ID" value="NVO58201.1"/>
    <property type="molecule type" value="Genomic_DNA"/>
</dbReference>
<organism evidence="1 2">
    <name type="scientific">Ruegeria haliotis</name>
    <dbReference type="NCBI Taxonomy" id="2747601"/>
    <lineage>
        <taxon>Bacteria</taxon>
        <taxon>Pseudomonadati</taxon>
        <taxon>Pseudomonadota</taxon>
        <taxon>Alphaproteobacteria</taxon>
        <taxon>Rhodobacterales</taxon>
        <taxon>Roseobacteraceae</taxon>
        <taxon>Ruegeria</taxon>
    </lineage>
</organism>
<name>A0ABX2PX33_9RHOB</name>
<comment type="caution">
    <text evidence="1">The sequence shown here is derived from an EMBL/GenBank/DDBJ whole genome shotgun (WGS) entry which is preliminary data.</text>
</comment>
<accession>A0ABX2PX33</accession>
<evidence type="ECO:0000313" key="2">
    <source>
        <dbReference type="Proteomes" id="UP000630805"/>
    </source>
</evidence>
<keyword evidence="2" id="KW-1185">Reference proteome</keyword>
<reference evidence="1 2" key="1">
    <citation type="submission" date="2020-06" db="EMBL/GenBank/DDBJ databases">
        <authorList>
            <person name="Cao W.R."/>
        </authorList>
    </citation>
    <scope>NUCLEOTIDE SEQUENCE [LARGE SCALE GENOMIC DNA]</scope>
    <source>
        <strain evidence="1 2">B1Z28</strain>
    </source>
</reference>
<evidence type="ECO:0000313" key="1">
    <source>
        <dbReference type="EMBL" id="NVO58201.1"/>
    </source>
</evidence>
<dbReference type="Proteomes" id="UP000630805">
    <property type="component" value="Unassembled WGS sequence"/>
</dbReference>
<dbReference type="RefSeq" id="WP_176867245.1">
    <property type="nucleotide sequence ID" value="NZ_JABXWT010000020.1"/>
</dbReference>
<gene>
    <name evidence="1" type="ORF">HW561_20620</name>
</gene>
<proteinExistence type="predicted"/>